<protein>
    <submittedName>
        <fullName evidence="2">HDOD domain-containing protein</fullName>
    </submittedName>
</protein>
<dbReference type="Pfam" id="PF08668">
    <property type="entry name" value="HDOD"/>
    <property type="match status" value="1"/>
</dbReference>
<dbReference type="InterPro" id="IPR052340">
    <property type="entry name" value="RNase_Y/CdgJ"/>
</dbReference>
<dbReference type="CDD" id="cd00077">
    <property type="entry name" value="HDc"/>
    <property type="match status" value="1"/>
</dbReference>
<dbReference type="InterPro" id="IPR013976">
    <property type="entry name" value="HDOD"/>
</dbReference>
<dbReference type="OrthoDB" id="9803649at2"/>
<dbReference type="Proteomes" id="UP000186469">
    <property type="component" value="Unassembled WGS sequence"/>
</dbReference>
<dbReference type="InterPro" id="IPR003607">
    <property type="entry name" value="HD/PDEase_dom"/>
</dbReference>
<evidence type="ECO:0000259" key="1">
    <source>
        <dbReference type="PROSITE" id="PS51833"/>
    </source>
</evidence>
<evidence type="ECO:0000313" key="2">
    <source>
        <dbReference type="EMBL" id="SHN55782.1"/>
    </source>
</evidence>
<proteinExistence type="predicted"/>
<dbReference type="EMBL" id="FRDI01000003">
    <property type="protein sequence ID" value="SHN55782.1"/>
    <property type="molecule type" value="Genomic_DNA"/>
</dbReference>
<dbReference type="SUPFAM" id="SSF109604">
    <property type="entry name" value="HD-domain/PDEase-like"/>
    <property type="match status" value="1"/>
</dbReference>
<dbReference type="PROSITE" id="PS51833">
    <property type="entry name" value="HDOD"/>
    <property type="match status" value="1"/>
</dbReference>
<dbReference type="PANTHER" id="PTHR33525:SF3">
    <property type="entry name" value="RIBONUCLEASE Y"/>
    <property type="match status" value="1"/>
</dbReference>
<dbReference type="Gene3D" id="1.10.3210.10">
    <property type="entry name" value="Hypothetical protein af1432"/>
    <property type="match status" value="1"/>
</dbReference>
<organism evidence="2 3">
    <name type="scientific">Desulfovibrio litoralis DSM 11393</name>
    <dbReference type="NCBI Taxonomy" id="1121455"/>
    <lineage>
        <taxon>Bacteria</taxon>
        <taxon>Pseudomonadati</taxon>
        <taxon>Thermodesulfobacteriota</taxon>
        <taxon>Desulfovibrionia</taxon>
        <taxon>Desulfovibrionales</taxon>
        <taxon>Desulfovibrionaceae</taxon>
        <taxon>Desulfovibrio</taxon>
    </lineage>
</organism>
<accession>A0A1M7SC05</accession>
<feature type="domain" description="HDOD" evidence="1">
    <location>
        <begin position="74"/>
        <end position="269"/>
    </location>
</feature>
<keyword evidence="3" id="KW-1185">Reference proteome</keyword>
<gene>
    <name evidence="2" type="ORF">SAMN02745728_00718</name>
</gene>
<evidence type="ECO:0000313" key="3">
    <source>
        <dbReference type="Proteomes" id="UP000186469"/>
    </source>
</evidence>
<sequence>MDMSTQDILKERFPKAALDNPAMLMLFDIARMRLENNINLPGYQAPESELSVQNIKTNIANIDPIDIVQMEVRLPSVPPVLSELHSVISRRHSTADHVAKVILKDTGLSVWLLRLVNSPFFGFAVKVETVSRAVALVGIKQIQSLAIGGALNGLAARLRPDVLDIRSFWRHSMSVGVCAQEIWRITGRAEPERLFVAGMLHDVGHLLLATTAPETFKSVSYTTRSRKGYSWEVENELLGFDHARLGGMLLHRWNMPLPLIMSALRHHSAEGMDRYNEAAVIHIADIITKGLGASTHFADPVPHLLPEAWEISSLSPEMLPSIIEAMQVKIEGLSKVGLA</sequence>
<dbReference type="STRING" id="1121455.SAMN02745728_00718"/>
<dbReference type="SMART" id="SM00471">
    <property type="entry name" value="HDc"/>
    <property type="match status" value="1"/>
</dbReference>
<dbReference type="PANTHER" id="PTHR33525">
    <property type="match status" value="1"/>
</dbReference>
<reference evidence="2 3" key="1">
    <citation type="submission" date="2016-12" db="EMBL/GenBank/DDBJ databases">
        <authorList>
            <person name="Song W.-J."/>
            <person name="Kurnit D.M."/>
        </authorList>
    </citation>
    <scope>NUCLEOTIDE SEQUENCE [LARGE SCALE GENOMIC DNA]</scope>
    <source>
        <strain evidence="2 3">DSM 11393</strain>
    </source>
</reference>
<dbReference type="AlphaFoldDB" id="A0A1M7SC05"/>
<name>A0A1M7SC05_9BACT</name>